<evidence type="ECO:0000313" key="1">
    <source>
        <dbReference type="EMBL" id="KAJ0090947.1"/>
    </source>
</evidence>
<dbReference type="Proteomes" id="UP001164250">
    <property type="component" value="Chromosome 8"/>
</dbReference>
<dbReference type="EMBL" id="CM047904">
    <property type="protein sequence ID" value="KAJ0090947.1"/>
    <property type="molecule type" value="Genomic_DNA"/>
</dbReference>
<accession>A0ACC1AW84</accession>
<protein>
    <submittedName>
        <fullName evidence="1">Uncharacterized protein</fullName>
    </submittedName>
</protein>
<proteinExistence type="predicted"/>
<gene>
    <name evidence="1" type="ORF">Patl1_14088</name>
</gene>
<keyword evidence="2" id="KW-1185">Reference proteome</keyword>
<reference evidence="2" key="1">
    <citation type="journal article" date="2023" name="G3 (Bethesda)">
        <title>Genome assembly and association tests identify interacting loci associated with vigor, precocity, and sex in interspecific pistachio rootstocks.</title>
        <authorList>
            <person name="Palmer W."/>
            <person name="Jacygrad E."/>
            <person name="Sagayaradj S."/>
            <person name="Cavanaugh K."/>
            <person name="Han R."/>
            <person name="Bertier L."/>
            <person name="Beede B."/>
            <person name="Kafkas S."/>
            <person name="Golino D."/>
            <person name="Preece J."/>
            <person name="Michelmore R."/>
        </authorList>
    </citation>
    <scope>NUCLEOTIDE SEQUENCE [LARGE SCALE GENOMIC DNA]</scope>
</reference>
<evidence type="ECO:0000313" key="2">
    <source>
        <dbReference type="Proteomes" id="UP001164250"/>
    </source>
</evidence>
<sequence length="32" mass="4166">MKEIQNIMHEDTYAFRWLWDHFIVKLLLFRRD</sequence>
<comment type="caution">
    <text evidence="1">The sequence shown here is derived from an EMBL/GenBank/DDBJ whole genome shotgun (WGS) entry which is preliminary data.</text>
</comment>
<name>A0ACC1AW84_9ROSI</name>
<organism evidence="1 2">
    <name type="scientific">Pistacia atlantica</name>
    <dbReference type="NCBI Taxonomy" id="434234"/>
    <lineage>
        <taxon>Eukaryota</taxon>
        <taxon>Viridiplantae</taxon>
        <taxon>Streptophyta</taxon>
        <taxon>Embryophyta</taxon>
        <taxon>Tracheophyta</taxon>
        <taxon>Spermatophyta</taxon>
        <taxon>Magnoliopsida</taxon>
        <taxon>eudicotyledons</taxon>
        <taxon>Gunneridae</taxon>
        <taxon>Pentapetalae</taxon>
        <taxon>rosids</taxon>
        <taxon>malvids</taxon>
        <taxon>Sapindales</taxon>
        <taxon>Anacardiaceae</taxon>
        <taxon>Pistacia</taxon>
    </lineage>
</organism>